<comment type="caution">
    <text evidence="2">The sequence shown here is derived from an EMBL/GenBank/DDBJ whole genome shotgun (WGS) entry which is preliminary data.</text>
</comment>
<reference evidence="2 3" key="1">
    <citation type="submission" date="2022-07" db="EMBL/GenBank/DDBJ databases">
        <title>Methylomonas rivi sp. nov., Methylomonas rosea sp. nov., Methylomonas aureus sp. nov. and Methylomonas subterranea sp. nov., four novel methanotrophs isolated from a freshwater creek and the deep terrestrial subsurface.</title>
        <authorList>
            <person name="Abin C."/>
            <person name="Sankaranarayanan K."/>
            <person name="Garner C."/>
            <person name="Sindelar R."/>
            <person name="Kotary K."/>
            <person name="Garner R."/>
            <person name="Barclay S."/>
            <person name="Lawson P."/>
            <person name="Krumholz L."/>
        </authorList>
    </citation>
    <scope>NUCLEOTIDE SEQUENCE [LARGE SCALE GENOMIC DNA]</scope>
    <source>
        <strain evidence="2 3">SURF-2</strain>
    </source>
</reference>
<keyword evidence="3" id="KW-1185">Reference proteome</keyword>
<dbReference type="Pfam" id="PF10618">
    <property type="entry name" value="Tail_tube"/>
    <property type="match status" value="1"/>
</dbReference>
<gene>
    <name evidence="2" type="ORF">NP590_03930</name>
</gene>
<accession>A0ABT1TD95</accession>
<organism evidence="2 3">
    <name type="scientific">Methylomonas subterranea</name>
    <dbReference type="NCBI Taxonomy" id="2952225"/>
    <lineage>
        <taxon>Bacteria</taxon>
        <taxon>Pseudomonadati</taxon>
        <taxon>Pseudomonadota</taxon>
        <taxon>Gammaproteobacteria</taxon>
        <taxon>Methylococcales</taxon>
        <taxon>Methylococcaceae</taxon>
        <taxon>Methylomonas</taxon>
    </lineage>
</organism>
<sequence length="120" mass="12821">MAQLNNIRTVSVPSLGKLPLSENPGTFTPSGQKRQHMAGRLPEDGGFKTTSAPAQLELNINLQAGIDMDALNAVDGEDVTIRLTDGQVYMMSQAFVTDPVGFGDGESRIVIMSNTSERIA</sequence>
<name>A0ABT1TD95_9GAMM</name>
<evidence type="ECO:0000313" key="3">
    <source>
        <dbReference type="Proteomes" id="UP001524499"/>
    </source>
</evidence>
<proteinExistence type="predicted"/>
<feature type="region of interest" description="Disordered" evidence="1">
    <location>
        <begin position="14"/>
        <end position="50"/>
    </location>
</feature>
<evidence type="ECO:0000313" key="2">
    <source>
        <dbReference type="EMBL" id="MCQ8103246.1"/>
    </source>
</evidence>
<feature type="compositionally biased region" description="Polar residues" evidence="1">
    <location>
        <begin position="23"/>
        <end position="32"/>
    </location>
</feature>
<dbReference type="RefSeq" id="WP_256600930.1">
    <property type="nucleotide sequence ID" value="NZ_JANIBJ010000005.1"/>
</dbReference>
<dbReference type="Proteomes" id="UP001524499">
    <property type="component" value="Unassembled WGS sequence"/>
</dbReference>
<dbReference type="InterPro" id="IPR019596">
    <property type="entry name" value="Phage_Mu_GpM_tail_tub"/>
</dbReference>
<protein>
    <submittedName>
        <fullName evidence="2">Phage tail tube protein</fullName>
    </submittedName>
</protein>
<dbReference type="EMBL" id="JANIBJ010000005">
    <property type="protein sequence ID" value="MCQ8103246.1"/>
    <property type="molecule type" value="Genomic_DNA"/>
</dbReference>
<evidence type="ECO:0000256" key="1">
    <source>
        <dbReference type="SAM" id="MobiDB-lite"/>
    </source>
</evidence>